<dbReference type="Pfam" id="PF00512">
    <property type="entry name" value="HisKA"/>
    <property type="match status" value="1"/>
</dbReference>
<gene>
    <name evidence="15" type="ORF">HYN46_03885</name>
</gene>
<dbReference type="InterPro" id="IPR003594">
    <property type="entry name" value="HATPase_dom"/>
</dbReference>
<dbReference type="SUPFAM" id="SSF55874">
    <property type="entry name" value="ATPase domain of HSP90 chaperone/DNA topoisomerase II/histidine kinase"/>
    <property type="match status" value="1"/>
</dbReference>
<feature type="transmembrane region" description="Helical" evidence="13">
    <location>
        <begin position="477"/>
        <end position="498"/>
    </location>
</feature>
<keyword evidence="11" id="KW-0902">Two-component regulatory system</keyword>
<evidence type="ECO:0000256" key="11">
    <source>
        <dbReference type="ARBA" id="ARBA00023012"/>
    </source>
</evidence>
<evidence type="ECO:0000256" key="4">
    <source>
        <dbReference type="ARBA" id="ARBA00022553"/>
    </source>
</evidence>
<evidence type="ECO:0000256" key="13">
    <source>
        <dbReference type="SAM" id="Phobius"/>
    </source>
</evidence>
<dbReference type="SMART" id="SM00388">
    <property type="entry name" value="HisKA"/>
    <property type="match status" value="1"/>
</dbReference>
<dbReference type="KEGG" id="mbah:HYN46_03885"/>
<evidence type="ECO:0000256" key="10">
    <source>
        <dbReference type="ARBA" id="ARBA00022989"/>
    </source>
</evidence>
<dbReference type="Gene3D" id="1.10.287.130">
    <property type="match status" value="1"/>
</dbReference>
<dbReference type="Gene3D" id="3.40.50.620">
    <property type="entry name" value="HUPs"/>
    <property type="match status" value="1"/>
</dbReference>
<dbReference type="Gene3D" id="3.40.50.300">
    <property type="entry name" value="P-loop containing nucleotide triphosphate hydrolases"/>
    <property type="match status" value="1"/>
</dbReference>
<dbReference type="OrthoDB" id="9806130at2"/>
<keyword evidence="8 15" id="KW-0418">Kinase</keyword>
<dbReference type="PANTHER" id="PTHR45569">
    <property type="entry name" value="SENSOR PROTEIN KDPD"/>
    <property type="match status" value="1"/>
</dbReference>
<evidence type="ECO:0000256" key="1">
    <source>
        <dbReference type="ARBA" id="ARBA00000085"/>
    </source>
</evidence>
<dbReference type="SMART" id="SM00387">
    <property type="entry name" value="HATPase_c"/>
    <property type="match status" value="1"/>
</dbReference>
<dbReference type="FunFam" id="3.40.50.300:FF:000483">
    <property type="entry name" value="Sensor histidine kinase KdpD"/>
    <property type="match status" value="1"/>
</dbReference>
<dbReference type="InterPro" id="IPR052023">
    <property type="entry name" value="Histidine_kinase_KdpD"/>
</dbReference>
<keyword evidence="16" id="KW-1185">Reference proteome</keyword>
<feature type="transmembrane region" description="Helical" evidence="13">
    <location>
        <begin position="401"/>
        <end position="419"/>
    </location>
</feature>
<dbReference type="Pfam" id="PF13493">
    <property type="entry name" value="DUF4118"/>
    <property type="match status" value="1"/>
</dbReference>
<evidence type="ECO:0000256" key="7">
    <source>
        <dbReference type="ARBA" id="ARBA00022741"/>
    </source>
</evidence>
<keyword evidence="4" id="KW-0597">Phosphoprotein</keyword>
<sequence>MIERPNPDDLLVRLQQADERAKRGKLKIFFGSSAGVGKTYAMLAAARRQLADGVDVLVGVVETHGRQETAAQLEGLTVLPLQQVAYRGQTLLEFDLDGALERHPTLILMDELAHSNVAGSRHPKRWQDVDELLDAGIDVYTTLNVQHLDSLNDVVGQVTGIRVRETLPDAFFEGADDVVMVDLPPDELLQRLSEGKVYLPQQAARAAKNFFRKGNLIALRELALRRTADRVDAQMRDYRSTESISPIWQTNERVLVCIGANANAERLIRRAARLASALRSEWQVLYVETPELLRLSEAQRHEVLERIRLAQSLGATVETVAGTDLAKQIVDYAKLHNISRVIIGRSSERHWFRGRNSLVNELATRAVGIDLVLVGDDQVVPAKAELPDFPLFNNINFYSKGYLWAIAGCALVTLALTGLTYLFDLANVVMLYLLVVVVVSARFGRGEGIFASILSVFCFDFFFVPPHFSFTIADTQYLLTFVIMLFVALVIANLAANLRFQARISTHREQRANRQSNFSQSLSGALTAGQIAQITVEQVAQVFHCQVVLLLPDREDSLHIARDQQEKVMVLPPELSAGLDMGTAQWVYDRETAAGLQTNTLPASPLLYRPLRAPMRTRGVLGLLPSDVNALFQPEQQRMLDTFAAQIALALERVHFVEIAQEALIRIEGERMRGTLLSALSHDLRTPVTALAGLANTLNRADVTPEQHKELALAIEDQADAIHALVINLLDMAKLQSGGLNLNRQWVPLEEVIGSVLRSMSSRLAKHQVTTSLPFDLPLAQVDELLIARILSNLLENAVRYTPANSHINISARLHIAASHQQEMELVVSDDGPGLPVGMEEKIFERFTRGQAESATTGIGLGLTLCREMIQAHGGSIHAESNVPHGAKFIVRWTQDSPPEPPESELDTL</sequence>
<dbReference type="GO" id="GO:0005737">
    <property type="term" value="C:cytoplasm"/>
    <property type="evidence" value="ECO:0007669"/>
    <property type="project" value="UniProtKB-ARBA"/>
</dbReference>
<keyword evidence="12 13" id="KW-0472">Membrane</keyword>
<evidence type="ECO:0000256" key="9">
    <source>
        <dbReference type="ARBA" id="ARBA00022840"/>
    </source>
</evidence>
<dbReference type="PROSITE" id="PS50109">
    <property type="entry name" value="HIS_KIN"/>
    <property type="match status" value="1"/>
</dbReference>
<dbReference type="PANTHER" id="PTHR45569:SF1">
    <property type="entry name" value="SENSOR PROTEIN KDPD"/>
    <property type="match status" value="1"/>
</dbReference>
<dbReference type="InterPro" id="IPR025201">
    <property type="entry name" value="KdpD_TM"/>
</dbReference>
<dbReference type="InterPro" id="IPR038318">
    <property type="entry name" value="KdpD_sf"/>
</dbReference>
<evidence type="ECO:0000256" key="2">
    <source>
        <dbReference type="ARBA" id="ARBA00004141"/>
    </source>
</evidence>
<dbReference type="SUPFAM" id="SSF55781">
    <property type="entry name" value="GAF domain-like"/>
    <property type="match status" value="1"/>
</dbReference>
<dbReference type="SUPFAM" id="SSF52402">
    <property type="entry name" value="Adenine nucleotide alpha hydrolases-like"/>
    <property type="match status" value="1"/>
</dbReference>
<dbReference type="InterPro" id="IPR004358">
    <property type="entry name" value="Sig_transdc_His_kin-like_C"/>
</dbReference>
<feature type="domain" description="Histidine kinase" evidence="14">
    <location>
        <begin position="679"/>
        <end position="897"/>
    </location>
</feature>
<dbReference type="InterPro" id="IPR029016">
    <property type="entry name" value="GAF-like_dom_sf"/>
</dbReference>
<evidence type="ECO:0000256" key="3">
    <source>
        <dbReference type="ARBA" id="ARBA00012438"/>
    </source>
</evidence>
<organism evidence="15 16">
    <name type="scientific">Aquirhabdus parva</name>
    <dbReference type="NCBI Taxonomy" id="2283318"/>
    <lineage>
        <taxon>Bacteria</taxon>
        <taxon>Pseudomonadati</taxon>
        <taxon>Pseudomonadota</taxon>
        <taxon>Gammaproteobacteria</taxon>
        <taxon>Moraxellales</taxon>
        <taxon>Moraxellaceae</taxon>
        <taxon>Aquirhabdus</taxon>
    </lineage>
</organism>
<dbReference type="InterPro" id="IPR036890">
    <property type="entry name" value="HATPase_C_sf"/>
</dbReference>
<dbReference type="InterPro" id="IPR005467">
    <property type="entry name" value="His_kinase_dom"/>
</dbReference>
<dbReference type="InterPro" id="IPR003018">
    <property type="entry name" value="GAF"/>
</dbReference>
<evidence type="ECO:0000256" key="12">
    <source>
        <dbReference type="ARBA" id="ARBA00023136"/>
    </source>
</evidence>
<dbReference type="EMBL" id="CP031222">
    <property type="protein sequence ID" value="AXI02073.1"/>
    <property type="molecule type" value="Genomic_DNA"/>
</dbReference>
<dbReference type="RefSeq" id="WP_114898183.1">
    <property type="nucleotide sequence ID" value="NZ_CP031222.1"/>
</dbReference>
<dbReference type="GO" id="GO:0000155">
    <property type="term" value="F:phosphorelay sensor kinase activity"/>
    <property type="evidence" value="ECO:0007669"/>
    <property type="project" value="InterPro"/>
</dbReference>
<reference evidence="15 16" key="1">
    <citation type="submission" date="2018-07" db="EMBL/GenBank/DDBJ databases">
        <title>Genome sequencing of Moraxellaceae gen. HYN0046.</title>
        <authorList>
            <person name="Kim M."/>
            <person name="Yi H."/>
        </authorList>
    </citation>
    <scope>NUCLEOTIDE SEQUENCE [LARGE SCALE GENOMIC DNA]</scope>
    <source>
        <strain evidence="15 16">HYN0046</strain>
    </source>
</reference>
<keyword evidence="9" id="KW-0067">ATP-binding</keyword>
<accession>A0A345P464</accession>
<dbReference type="Pfam" id="PF13492">
    <property type="entry name" value="GAF_3"/>
    <property type="match status" value="1"/>
</dbReference>
<dbReference type="SUPFAM" id="SSF47384">
    <property type="entry name" value="Homodimeric domain of signal transducing histidine kinase"/>
    <property type="match status" value="1"/>
</dbReference>
<dbReference type="CDD" id="cd00082">
    <property type="entry name" value="HisKA"/>
    <property type="match status" value="1"/>
</dbReference>
<dbReference type="GO" id="GO:0005886">
    <property type="term" value="C:plasma membrane"/>
    <property type="evidence" value="ECO:0007669"/>
    <property type="project" value="TreeGrafter"/>
</dbReference>
<evidence type="ECO:0000256" key="8">
    <source>
        <dbReference type="ARBA" id="ARBA00022777"/>
    </source>
</evidence>
<dbReference type="InterPro" id="IPR003852">
    <property type="entry name" value="Sig_transdc_His_kinase_KdpD_N"/>
</dbReference>
<dbReference type="EC" id="2.7.13.3" evidence="3"/>
<dbReference type="InterPro" id="IPR027417">
    <property type="entry name" value="P-loop_NTPase"/>
</dbReference>
<dbReference type="InterPro" id="IPR003661">
    <property type="entry name" value="HisK_dim/P_dom"/>
</dbReference>
<dbReference type="CDD" id="cd00075">
    <property type="entry name" value="HATPase"/>
    <property type="match status" value="1"/>
</dbReference>
<comment type="subcellular location">
    <subcellularLocation>
        <location evidence="2">Membrane</location>
        <topology evidence="2">Multi-pass membrane protein</topology>
    </subcellularLocation>
</comment>
<keyword evidence="6 13" id="KW-0812">Transmembrane</keyword>
<keyword evidence="7" id="KW-0547">Nucleotide-binding</keyword>
<dbReference type="GO" id="GO:0005524">
    <property type="term" value="F:ATP binding"/>
    <property type="evidence" value="ECO:0007669"/>
    <property type="project" value="UniProtKB-KW"/>
</dbReference>
<dbReference type="AlphaFoldDB" id="A0A345P464"/>
<dbReference type="CDD" id="cd01987">
    <property type="entry name" value="USP_KdpD-like"/>
    <property type="match status" value="1"/>
</dbReference>
<evidence type="ECO:0000256" key="5">
    <source>
        <dbReference type="ARBA" id="ARBA00022679"/>
    </source>
</evidence>
<dbReference type="Proteomes" id="UP000253940">
    <property type="component" value="Chromosome"/>
</dbReference>
<dbReference type="Gene3D" id="3.30.565.10">
    <property type="entry name" value="Histidine kinase-like ATPase, C-terminal domain"/>
    <property type="match status" value="1"/>
</dbReference>
<dbReference type="InterPro" id="IPR036097">
    <property type="entry name" value="HisK_dim/P_sf"/>
</dbReference>
<evidence type="ECO:0000259" key="14">
    <source>
        <dbReference type="PROSITE" id="PS50109"/>
    </source>
</evidence>
<dbReference type="InterPro" id="IPR014729">
    <property type="entry name" value="Rossmann-like_a/b/a_fold"/>
</dbReference>
<name>A0A345P464_9GAMM</name>
<feature type="transmembrane region" description="Helical" evidence="13">
    <location>
        <begin position="425"/>
        <end position="441"/>
    </location>
</feature>
<comment type="catalytic activity">
    <reaction evidence="1">
        <text>ATP + protein L-histidine = ADP + protein N-phospho-L-histidine.</text>
        <dbReference type="EC" id="2.7.13.3"/>
    </reaction>
</comment>
<dbReference type="Pfam" id="PF02702">
    <property type="entry name" value="KdpD"/>
    <property type="match status" value="1"/>
</dbReference>
<feature type="transmembrane region" description="Helical" evidence="13">
    <location>
        <begin position="448"/>
        <end position="465"/>
    </location>
</feature>
<dbReference type="Pfam" id="PF02518">
    <property type="entry name" value="HATPase_c"/>
    <property type="match status" value="1"/>
</dbReference>
<protein>
    <recommendedName>
        <fullName evidence="3">histidine kinase</fullName>
        <ecNumber evidence="3">2.7.13.3</ecNumber>
    </recommendedName>
</protein>
<proteinExistence type="predicted"/>
<evidence type="ECO:0000313" key="15">
    <source>
        <dbReference type="EMBL" id="AXI02073.1"/>
    </source>
</evidence>
<evidence type="ECO:0000256" key="6">
    <source>
        <dbReference type="ARBA" id="ARBA00022692"/>
    </source>
</evidence>
<keyword evidence="10 13" id="KW-1133">Transmembrane helix</keyword>
<dbReference type="Gene3D" id="1.20.120.620">
    <property type="entry name" value="Backbone structure of the membrane domain of e. Coli histidine kinase receptor kdpd"/>
    <property type="match status" value="1"/>
</dbReference>
<keyword evidence="5" id="KW-0808">Transferase</keyword>
<dbReference type="Gene3D" id="3.30.450.40">
    <property type="match status" value="1"/>
</dbReference>
<evidence type="ECO:0000313" key="16">
    <source>
        <dbReference type="Proteomes" id="UP000253940"/>
    </source>
</evidence>
<dbReference type="PRINTS" id="PR00344">
    <property type="entry name" value="BCTRLSENSOR"/>
</dbReference>